<dbReference type="AlphaFoldDB" id="B4CXS1"/>
<dbReference type="EMBL" id="ABVL01000003">
    <property type="protein sequence ID" value="EDY21069.1"/>
    <property type="molecule type" value="Genomic_DNA"/>
</dbReference>
<sequence length="237" mass="25701">MSSTPLQTTGITGGISETGIATIEVPVFVDTLAEALTVLPNLGILLPYRSRNFSQEDDGTYKVVLHFEGIAPQGPDDNQVTFELDTSMAEDPIQTHPFFDTLKTKYAWDAVKEQFAELLPDTGGQQTALSGGSQKTKKNPLFGVENWLSVGATFRKTYSALTIPSTILRGIGTIVDQPPGIAQFNIPSAAKKRNWLKLAPKIKRKGNAVEITEEYMLSGPNGWIADVYGQAQLEGGQ</sequence>
<accession>B4CXS1</accession>
<dbReference type="RefSeq" id="WP_006978688.1">
    <property type="nucleotide sequence ID" value="NZ_ABVL01000003.1"/>
</dbReference>
<dbReference type="InParanoid" id="B4CXS1"/>
<gene>
    <name evidence="1" type="ORF">CfE428DRAFT_1362</name>
</gene>
<organism evidence="1 2">
    <name type="scientific">Chthoniobacter flavus Ellin428</name>
    <dbReference type="NCBI Taxonomy" id="497964"/>
    <lineage>
        <taxon>Bacteria</taxon>
        <taxon>Pseudomonadati</taxon>
        <taxon>Verrucomicrobiota</taxon>
        <taxon>Spartobacteria</taxon>
        <taxon>Chthoniobacterales</taxon>
        <taxon>Chthoniobacteraceae</taxon>
        <taxon>Chthoniobacter</taxon>
    </lineage>
</organism>
<evidence type="ECO:0000313" key="2">
    <source>
        <dbReference type="Proteomes" id="UP000005824"/>
    </source>
</evidence>
<protein>
    <submittedName>
        <fullName evidence="1">Uncharacterized protein</fullName>
    </submittedName>
</protein>
<dbReference type="Proteomes" id="UP000005824">
    <property type="component" value="Unassembled WGS sequence"/>
</dbReference>
<dbReference type="STRING" id="497964.CfE428DRAFT_1362"/>
<reference evidence="1 2" key="1">
    <citation type="journal article" date="2011" name="J. Bacteriol.">
        <title>Genome sequence of Chthoniobacter flavus Ellin428, an aerobic heterotrophic soil bacterium.</title>
        <authorList>
            <person name="Kant R."/>
            <person name="van Passel M.W."/>
            <person name="Palva A."/>
            <person name="Lucas S."/>
            <person name="Lapidus A."/>
            <person name="Glavina Del Rio T."/>
            <person name="Dalin E."/>
            <person name="Tice H."/>
            <person name="Bruce D."/>
            <person name="Goodwin L."/>
            <person name="Pitluck S."/>
            <person name="Larimer F.W."/>
            <person name="Land M.L."/>
            <person name="Hauser L."/>
            <person name="Sangwan P."/>
            <person name="de Vos W.M."/>
            <person name="Janssen P.H."/>
            <person name="Smidt H."/>
        </authorList>
    </citation>
    <scope>NUCLEOTIDE SEQUENCE [LARGE SCALE GENOMIC DNA]</scope>
    <source>
        <strain evidence="1 2">Ellin428</strain>
    </source>
</reference>
<dbReference type="eggNOG" id="ENOG50348GC">
    <property type="taxonomic scope" value="Bacteria"/>
</dbReference>
<keyword evidence="2" id="KW-1185">Reference proteome</keyword>
<evidence type="ECO:0000313" key="1">
    <source>
        <dbReference type="EMBL" id="EDY21069.1"/>
    </source>
</evidence>
<name>B4CXS1_9BACT</name>
<comment type="caution">
    <text evidence="1">The sequence shown here is derived from an EMBL/GenBank/DDBJ whole genome shotgun (WGS) entry which is preliminary data.</text>
</comment>
<proteinExistence type="predicted"/>